<evidence type="ECO:0000256" key="11">
    <source>
        <dbReference type="ARBA" id="ARBA00023136"/>
    </source>
</evidence>
<dbReference type="InterPro" id="IPR002659">
    <property type="entry name" value="Glyco_trans_31"/>
</dbReference>
<dbReference type="AlphaFoldDB" id="A0A8C2WJT0"/>
<protein>
    <recommendedName>
        <fullName evidence="13">Hexosyltransferase</fullName>
        <ecNumber evidence="13">2.4.1.-</ecNumber>
    </recommendedName>
</protein>
<keyword evidence="16" id="KW-1185">Reference proteome</keyword>
<dbReference type="OrthoDB" id="5512589at2759"/>
<keyword evidence="5" id="KW-0808">Transferase</keyword>
<dbReference type="KEGG" id="clum:117728689"/>
<evidence type="ECO:0000256" key="14">
    <source>
        <dbReference type="SAM" id="MobiDB-lite"/>
    </source>
</evidence>
<evidence type="ECO:0000256" key="8">
    <source>
        <dbReference type="ARBA" id="ARBA00022989"/>
    </source>
</evidence>
<accession>A0A8C2WJT0</accession>
<comment type="subcellular location">
    <subcellularLocation>
        <location evidence="1 13">Golgi apparatus membrane</location>
        <topology evidence="1 13">Single-pass type II membrane protein</topology>
    </subcellularLocation>
</comment>
<dbReference type="FunFam" id="3.90.550.50:FF:000001">
    <property type="entry name" value="Hexosyltransferase"/>
    <property type="match status" value="1"/>
</dbReference>
<dbReference type="Gene3D" id="3.90.550.50">
    <property type="match status" value="1"/>
</dbReference>
<dbReference type="Pfam" id="PF01762">
    <property type="entry name" value="Galactosyl_T"/>
    <property type="match status" value="1"/>
</dbReference>
<dbReference type="GO" id="GO:0000139">
    <property type="term" value="C:Golgi membrane"/>
    <property type="evidence" value="ECO:0007669"/>
    <property type="project" value="UniProtKB-SubCell"/>
</dbReference>
<dbReference type="GO" id="GO:0008499">
    <property type="term" value="F:N-acetyl-beta-D-glucosaminide beta-(1,3)-galactosyltransferase activity"/>
    <property type="evidence" value="ECO:0007669"/>
    <property type="project" value="TreeGrafter"/>
</dbReference>
<feature type="region of interest" description="Disordered" evidence="14">
    <location>
        <begin position="62"/>
        <end position="123"/>
    </location>
</feature>
<dbReference type="GeneID" id="117728689"/>
<reference evidence="15" key="2">
    <citation type="submission" date="2025-09" db="UniProtKB">
        <authorList>
            <consortium name="Ensembl"/>
        </authorList>
    </citation>
    <scope>IDENTIFICATION</scope>
</reference>
<evidence type="ECO:0000313" key="15">
    <source>
        <dbReference type="Ensembl" id="ENSCLMP00005001844.1"/>
    </source>
</evidence>
<comment type="similarity">
    <text evidence="3 13">Belongs to the glycosyltransferase 31 family.</text>
</comment>
<evidence type="ECO:0000313" key="16">
    <source>
        <dbReference type="Proteomes" id="UP000694565"/>
    </source>
</evidence>
<feature type="transmembrane region" description="Helical" evidence="13">
    <location>
        <begin position="34"/>
        <end position="51"/>
    </location>
</feature>
<evidence type="ECO:0000256" key="1">
    <source>
        <dbReference type="ARBA" id="ARBA00004323"/>
    </source>
</evidence>
<dbReference type="Proteomes" id="UP000694565">
    <property type="component" value="Unplaced"/>
</dbReference>
<evidence type="ECO:0000256" key="7">
    <source>
        <dbReference type="ARBA" id="ARBA00022968"/>
    </source>
</evidence>
<reference evidence="15" key="1">
    <citation type="submission" date="2025-08" db="UniProtKB">
        <authorList>
            <consortium name="Ensembl"/>
        </authorList>
    </citation>
    <scope>IDENTIFICATION</scope>
</reference>
<proteinExistence type="inferred from homology"/>
<feature type="region of interest" description="Disordered" evidence="14">
    <location>
        <begin position="1"/>
        <end position="25"/>
    </location>
</feature>
<keyword evidence="9 13" id="KW-0333">Golgi apparatus</keyword>
<evidence type="ECO:0000256" key="12">
    <source>
        <dbReference type="ARBA" id="ARBA00023180"/>
    </source>
</evidence>
<evidence type="ECO:0000256" key="13">
    <source>
        <dbReference type="RuleBase" id="RU363063"/>
    </source>
</evidence>
<dbReference type="Ensembl" id="ENSCLMT00005001944.1">
    <property type="protein sequence ID" value="ENSCLMP00005001844.1"/>
    <property type="gene ID" value="ENSCLMG00005000975.1"/>
</dbReference>
<evidence type="ECO:0000256" key="3">
    <source>
        <dbReference type="ARBA" id="ARBA00008661"/>
    </source>
</evidence>
<keyword evidence="12" id="KW-0325">Glycoprotein</keyword>
<dbReference type="RefSeq" id="XP_034385371.1">
    <property type="nucleotide sequence ID" value="XM_034529480.1"/>
</dbReference>
<keyword evidence="6 13" id="KW-0812">Transmembrane</keyword>
<evidence type="ECO:0000256" key="6">
    <source>
        <dbReference type="ARBA" id="ARBA00022692"/>
    </source>
</evidence>
<dbReference type="GO" id="GO:0006629">
    <property type="term" value="P:lipid metabolic process"/>
    <property type="evidence" value="ECO:0007669"/>
    <property type="project" value="UniProtKB-KW"/>
</dbReference>
<dbReference type="EC" id="2.4.1.-" evidence="13"/>
<dbReference type="PANTHER" id="PTHR11214:SF115">
    <property type="entry name" value="HEXOSYLTRANSFERASE"/>
    <property type="match status" value="1"/>
</dbReference>
<evidence type="ECO:0000256" key="2">
    <source>
        <dbReference type="ARBA" id="ARBA00004922"/>
    </source>
</evidence>
<dbReference type="GO" id="GO:0006493">
    <property type="term" value="P:protein O-linked glycosylation"/>
    <property type="evidence" value="ECO:0007669"/>
    <property type="project" value="TreeGrafter"/>
</dbReference>
<comment type="pathway">
    <text evidence="2">Protein modification; protein glycosylation.</text>
</comment>
<dbReference type="GeneTree" id="ENSGT00940000163421"/>
<dbReference type="PANTHER" id="PTHR11214">
    <property type="entry name" value="BETA-1,3-N-ACETYLGLUCOSAMINYLTRANSFERASE"/>
    <property type="match status" value="1"/>
</dbReference>
<evidence type="ECO:0000256" key="5">
    <source>
        <dbReference type="ARBA" id="ARBA00022679"/>
    </source>
</evidence>
<feature type="compositionally biased region" description="Low complexity" evidence="14">
    <location>
        <begin position="103"/>
        <end position="123"/>
    </location>
</feature>
<name>A0A8C2WJT0_CYCLU</name>
<feature type="compositionally biased region" description="Polar residues" evidence="14">
    <location>
        <begin position="1"/>
        <end position="15"/>
    </location>
</feature>
<keyword evidence="7 13" id="KW-0735">Signal-anchor</keyword>
<evidence type="ECO:0000256" key="10">
    <source>
        <dbReference type="ARBA" id="ARBA00023098"/>
    </source>
</evidence>
<keyword evidence="4 13" id="KW-0328">Glycosyltransferase</keyword>
<keyword evidence="10" id="KW-0443">Lipid metabolism</keyword>
<evidence type="ECO:0000256" key="4">
    <source>
        <dbReference type="ARBA" id="ARBA00022676"/>
    </source>
</evidence>
<evidence type="ECO:0000256" key="9">
    <source>
        <dbReference type="ARBA" id="ARBA00023034"/>
    </source>
</evidence>
<keyword evidence="11 13" id="KW-0472">Membrane</keyword>
<keyword evidence="8 13" id="KW-1133">Transmembrane helix</keyword>
<sequence>MVESVSATVAQSQGAQDAGKPPDSGRWCCSSQRHFIFVVLVLTVVLFFYNTNVKEMVPGWNPTKWGLKSNGQRQSLVPPKQRGPVASTPGSKPTEIGLAAPPQTETSSKAAAAASKAEAQTATPYKSPGPYLVEYPSEYHFVINEPKTCERQKPFLVLMVPVAPDNRADRDVIRSTWGSERAALGNAVALFFLMGLHGGEGVGPRPGPGWTDGPLLQESLEHRDLIQSDFLDSYKNLTIKTMVMLEWLDAHCPGASYAMKVDTDMFLNVPKLVGMLANAPRTNYMTGLVQGHAAVHRYRTSKWFLPVEIYPSAFYPRYPLGMGYVLSLDLPRKLVEASRHVKAIYIEDVYLGMCMSHLGIDPTDPPNWNYFQLEPREYSRCAYSQLVVTTTQPFVDRVSVWKDFKRPGQYC</sequence>
<gene>
    <name evidence="15" type="primary">LOC117728689</name>
</gene>
<organism evidence="15 16">
    <name type="scientific">Cyclopterus lumpus</name>
    <name type="common">Lumpsucker</name>
    <dbReference type="NCBI Taxonomy" id="8103"/>
    <lineage>
        <taxon>Eukaryota</taxon>
        <taxon>Metazoa</taxon>
        <taxon>Chordata</taxon>
        <taxon>Craniata</taxon>
        <taxon>Vertebrata</taxon>
        <taxon>Euteleostomi</taxon>
        <taxon>Actinopterygii</taxon>
        <taxon>Neopterygii</taxon>
        <taxon>Teleostei</taxon>
        <taxon>Neoteleostei</taxon>
        <taxon>Acanthomorphata</taxon>
        <taxon>Eupercaria</taxon>
        <taxon>Perciformes</taxon>
        <taxon>Cottioidei</taxon>
        <taxon>Cottales</taxon>
        <taxon>Cyclopteridae</taxon>
        <taxon>Cyclopterus</taxon>
    </lineage>
</organism>